<keyword evidence="5" id="KW-0813">Transport</keyword>
<evidence type="ECO:0000256" key="17">
    <source>
        <dbReference type="ARBA" id="ARBA00029568"/>
    </source>
</evidence>
<dbReference type="GO" id="GO:0008121">
    <property type="term" value="F:quinol-cytochrome-c reductase activity"/>
    <property type="evidence" value="ECO:0007669"/>
    <property type="project" value="UniProtKB-EC"/>
</dbReference>
<evidence type="ECO:0000256" key="16">
    <source>
        <dbReference type="ARBA" id="ARBA00029351"/>
    </source>
</evidence>
<keyword evidence="8" id="KW-0679">Respiratory chain</keyword>
<comment type="subcellular location">
    <subcellularLocation>
        <location evidence="2">Cell membrane</location>
        <topology evidence="2">Multi-pass membrane protein</topology>
    </subcellularLocation>
</comment>
<evidence type="ECO:0000313" key="21">
    <source>
        <dbReference type="EMBL" id="AXK32704.1"/>
    </source>
</evidence>
<keyword evidence="22" id="KW-1185">Reference proteome</keyword>
<feature type="transmembrane region" description="Helical" evidence="19">
    <location>
        <begin position="157"/>
        <end position="177"/>
    </location>
</feature>
<keyword evidence="11" id="KW-1278">Translocase</keyword>
<dbReference type="InterPro" id="IPR027387">
    <property type="entry name" value="Cytb/b6-like_sf"/>
</dbReference>
<dbReference type="InterPro" id="IPR005797">
    <property type="entry name" value="Cyt_b/b6_N"/>
</dbReference>
<proteinExistence type="predicted"/>
<evidence type="ECO:0000256" key="11">
    <source>
        <dbReference type="ARBA" id="ARBA00022967"/>
    </source>
</evidence>
<dbReference type="GO" id="GO:0005886">
    <property type="term" value="C:plasma membrane"/>
    <property type="evidence" value="ECO:0007669"/>
    <property type="project" value="UniProtKB-SubCell"/>
</dbReference>
<dbReference type="Gene3D" id="1.20.810.10">
    <property type="entry name" value="Cytochrome Bc1 Complex, Chain C"/>
    <property type="match status" value="1"/>
</dbReference>
<dbReference type="PROSITE" id="PS51002">
    <property type="entry name" value="CYTB_NTER"/>
    <property type="match status" value="1"/>
</dbReference>
<feature type="transmembrane region" description="Helical" evidence="19">
    <location>
        <begin position="189"/>
        <end position="209"/>
    </location>
</feature>
<dbReference type="SUPFAM" id="SSF81342">
    <property type="entry name" value="Transmembrane di-heme cytochromes"/>
    <property type="match status" value="1"/>
</dbReference>
<dbReference type="InterPro" id="IPR016174">
    <property type="entry name" value="Di-haem_cyt_TM"/>
</dbReference>
<comment type="catalytic activity">
    <reaction evidence="16">
        <text>a quinol + 2 Fe(III)-[cytochrome c](out) = a quinone + 2 Fe(II)-[cytochrome c](out) + 2 H(+)(out)</text>
        <dbReference type="Rhea" id="RHEA:11484"/>
        <dbReference type="Rhea" id="RHEA-COMP:10350"/>
        <dbReference type="Rhea" id="RHEA-COMP:14399"/>
        <dbReference type="ChEBI" id="CHEBI:15378"/>
        <dbReference type="ChEBI" id="CHEBI:24646"/>
        <dbReference type="ChEBI" id="CHEBI:29033"/>
        <dbReference type="ChEBI" id="CHEBI:29034"/>
        <dbReference type="ChEBI" id="CHEBI:132124"/>
        <dbReference type="EC" id="7.1.1.8"/>
    </reaction>
</comment>
<dbReference type="Pfam" id="PF13631">
    <property type="entry name" value="Cytochrom_B_N_2"/>
    <property type="match status" value="1"/>
</dbReference>
<evidence type="ECO:0000256" key="5">
    <source>
        <dbReference type="ARBA" id="ARBA00022448"/>
    </source>
</evidence>
<feature type="transmembrane region" description="Helical" evidence="19">
    <location>
        <begin position="282"/>
        <end position="303"/>
    </location>
</feature>
<evidence type="ECO:0000256" key="15">
    <source>
        <dbReference type="ARBA" id="ARBA00023136"/>
    </source>
</evidence>
<feature type="transmembrane region" description="Helical" evidence="19">
    <location>
        <begin position="126"/>
        <end position="145"/>
    </location>
</feature>
<keyword evidence="12" id="KW-0249">Electron transport</keyword>
<comment type="cofactor">
    <cofactor evidence="1">
        <name>heme</name>
        <dbReference type="ChEBI" id="CHEBI:30413"/>
    </cofactor>
</comment>
<evidence type="ECO:0000313" key="22">
    <source>
        <dbReference type="Proteomes" id="UP000254425"/>
    </source>
</evidence>
<evidence type="ECO:0000256" key="14">
    <source>
        <dbReference type="ARBA" id="ARBA00023004"/>
    </source>
</evidence>
<evidence type="ECO:0000256" key="6">
    <source>
        <dbReference type="ARBA" id="ARBA00022475"/>
    </source>
</evidence>
<dbReference type="GO" id="GO:0022904">
    <property type="term" value="P:respiratory electron transport chain"/>
    <property type="evidence" value="ECO:0007669"/>
    <property type="project" value="InterPro"/>
</dbReference>
<dbReference type="KEGG" id="sarm:DVA86_08625"/>
<evidence type="ECO:0000256" key="7">
    <source>
        <dbReference type="ARBA" id="ARBA00022617"/>
    </source>
</evidence>
<evidence type="ECO:0000256" key="18">
    <source>
        <dbReference type="SAM" id="MobiDB-lite"/>
    </source>
</evidence>
<evidence type="ECO:0000256" key="2">
    <source>
        <dbReference type="ARBA" id="ARBA00004651"/>
    </source>
</evidence>
<keyword evidence="14" id="KW-0408">Iron</keyword>
<accession>A0A345XM38</accession>
<organism evidence="21 22">
    <name type="scientific">Streptomyces armeniacus</name>
    <dbReference type="NCBI Taxonomy" id="83291"/>
    <lineage>
        <taxon>Bacteria</taxon>
        <taxon>Bacillati</taxon>
        <taxon>Actinomycetota</taxon>
        <taxon>Actinomycetes</taxon>
        <taxon>Kitasatosporales</taxon>
        <taxon>Streptomycetaceae</taxon>
        <taxon>Streptomyces</taxon>
    </lineage>
</organism>
<evidence type="ECO:0000256" key="9">
    <source>
        <dbReference type="ARBA" id="ARBA00022692"/>
    </source>
</evidence>
<dbReference type="PANTHER" id="PTHR19271:SF16">
    <property type="entry name" value="CYTOCHROME B"/>
    <property type="match status" value="1"/>
</dbReference>
<dbReference type="GO" id="GO:0046872">
    <property type="term" value="F:metal ion binding"/>
    <property type="evidence" value="ECO:0007669"/>
    <property type="project" value="UniProtKB-KW"/>
</dbReference>
<evidence type="ECO:0000256" key="4">
    <source>
        <dbReference type="ARBA" id="ARBA00016116"/>
    </source>
</evidence>
<evidence type="ECO:0000256" key="19">
    <source>
        <dbReference type="SAM" id="Phobius"/>
    </source>
</evidence>
<dbReference type="GO" id="GO:0016491">
    <property type="term" value="F:oxidoreductase activity"/>
    <property type="evidence" value="ECO:0007669"/>
    <property type="project" value="InterPro"/>
</dbReference>
<feature type="transmembrane region" description="Helical" evidence="19">
    <location>
        <begin position="390"/>
        <end position="408"/>
    </location>
</feature>
<feature type="compositionally biased region" description="Gly residues" evidence="18">
    <location>
        <begin position="10"/>
        <end position="20"/>
    </location>
</feature>
<sequence length="588" mass="64084">MSETTSASGGRPGASGGGRGRATTGERVADWADGRLGIYGLGRKYLRKVFPDHWSFLLGEICLWSFVVLILTGVYLTLFFQPSMNEVVYHGSYAPLNGVVMSEAYASTLDISFDVRGGLLVRQMHHWSALIFIAGLMVHMMRHFFTGSFRKPREVNWLIGWTLLVLALFEGLFGYSLPDDLLSGAGLRLVEAATLSVPVVGSYLSFFIFGGEFPTGDSGEIIPRLYAVHILLIPALMVALVVAHLILVFHHKHTQFPGPGRTERNVVGAPFMPVYLAKAGGFFMMVFGLLAAIAATVTINPVWVYGPYRPDQVSTNAQPDWYLGFAEGMVRIMPAWEIDAWGHTLNLGLFIPIVAFPLLLVLLAVYPFIEAWATGDRREHHLLDRPRNHPVRTGIGAAWISLYLLFLLGGGNDLAATQLHLSINTVTWALRIGVFAVPVAVFVATHRICLGLQRRDREKVLHGRETGVIKRLPHGEYVEVHAPLTAAERHTLTAHEQPRPLEAGPSEDANGVVRPVRRAARVRALVSRGLYGKGAYVRKPTAGEYRRLHGTSGHGTSGRPDGDADPAPGPDTGAVATAEPGGQPPADA</sequence>
<gene>
    <name evidence="21" type="ORF">DVA86_08625</name>
</gene>
<dbReference type="RefSeq" id="WP_208877091.1">
    <property type="nucleotide sequence ID" value="NZ_CP031320.1"/>
</dbReference>
<keyword evidence="6" id="KW-1003">Cell membrane</keyword>
<dbReference type="AlphaFoldDB" id="A0A345XM38"/>
<evidence type="ECO:0000256" key="10">
    <source>
        <dbReference type="ARBA" id="ARBA00022723"/>
    </source>
</evidence>
<evidence type="ECO:0000256" key="12">
    <source>
        <dbReference type="ARBA" id="ARBA00022982"/>
    </source>
</evidence>
<feature type="transmembrane region" description="Helical" evidence="19">
    <location>
        <begin position="54"/>
        <end position="80"/>
    </location>
</feature>
<reference evidence="21 22" key="1">
    <citation type="submission" date="2018-07" db="EMBL/GenBank/DDBJ databases">
        <title>Draft genome of the type strain Streptomyces armeniacus ATCC 15676.</title>
        <authorList>
            <person name="Labana P."/>
            <person name="Gosse J.T."/>
            <person name="Boddy C.N."/>
        </authorList>
    </citation>
    <scope>NUCLEOTIDE SEQUENCE [LARGE SCALE GENOMIC DNA]</scope>
    <source>
        <strain evidence="21 22">ATCC 15676</strain>
    </source>
</reference>
<dbReference type="EC" id="7.1.1.8" evidence="3"/>
<dbReference type="FunFam" id="1.20.810.10:FF:000007">
    <property type="entry name" value="Ubiquinol-cytochrome C reductase B subunit"/>
    <property type="match status" value="1"/>
</dbReference>
<dbReference type="PANTHER" id="PTHR19271">
    <property type="entry name" value="CYTOCHROME B"/>
    <property type="match status" value="1"/>
</dbReference>
<feature type="region of interest" description="Disordered" evidence="18">
    <location>
        <begin position="542"/>
        <end position="588"/>
    </location>
</feature>
<feature type="transmembrane region" description="Helical" evidence="19">
    <location>
        <begin position="428"/>
        <end position="450"/>
    </location>
</feature>
<feature type="transmembrane region" description="Helical" evidence="19">
    <location>
        <begin position="229"/>
        <end position="249"/>
    </location>
</feature>
<keyword evidence="10" id="KW-0479">Metal-binding</keyword>
<evidence type="ECO:0000256" key="3">
    <source>
        <dbReference type="ARBA" id="ARBA00012951"/>
    </source>
</evidence>
<evidence type="ECO:0000256" key="1">
    <source>
        <dbReference type="ARBA" id="ARBA00001971"/>
    </source>
</evidence>
<feature type="region of interest" description="Disordered" evidence="18">
    <location>
        <begin position="1"/>
        <end position="24"/>
    </location>
</feature>
<protein>
    <recommendedName>
        <fullName evidence="4">Cytochrome bc1 complex cytochrome b subunit</fullName>
        <ecNumber evidence="3">7.1.1.8</ecNumber>
    </recommendedName>
    <alternativeName>
        <fullName evidence="17">Cytochrome bc1 reductase complex subunit QcrB</fullName>
    </alternativeName>
</protein>
<evidence type="ECO:0000256" key="8">
    <source>
        <dbReference type="ARBA" id="ARBA00022660"/>
    </source>
</evidence>
<feature type="domain" description="Cytochrome b/b6 N-terminal region profile" evidence="20">
    <location>
        <begin position="28"/>
        <end position="257"/>
    </location>
</feature>
<evidence type="ECO:0000259" key="20">
    <source>
        <dbReference type="PROSITE" id="PS51002"/>
    </source>
</evidence>
<evidence type="ECO:0000256" key="13">
    <source>
        <dbReference type="ARBA" id="ARBA00022989"/>
    </source>
</evidence>
<dbReference type="EMBL" id="CP031320">
    <property type="protein sequence ID" value="AXK32704.1"/>
    <property type="molecule type" value="Genomic_DNA"/>
</dbReference>
<feature type="transmembrane region" description="Helical" evidence="19">
    <location>
        <begin position="349"/>
        <end position="369"/>
    </location>
</feature>
<keyword evidence="13 19" id="KW-1133">Transmembrane helix</keyword>
<keyword evidence="15 19" id="KW-0472">Membrane</keyword>
<keyword evidence="9 19" id="KW-0812">Transmembrane</keyword>
<dbReference type="Proteomes" id="UP000254425">
    <property type="component" value="Chromosome"/>
</dbReference>
<name>A0A345XM38_9ACTN</name>
<keyword evidence="7" id="KW-0349">Heme</keyword>